<comment type="subcellular location">
    <subcellularLocation>
        <location evidence="1">Cytoplasm</location>
    </subcellularLocation>
</comment>
<evidence type="ECO:0000256" key="7">
    <source>
        <dbReference type="ARBA" id="ARBA00022695"/>
    </source>
</evidence>
<dbReference type="Gene3D" id="3.90.870.10">
    <property type="entry name" value="DHBP synthase"/>
    <property type="match status" value="1"/>
</dbReference>
<reference evidence="13 14" key="1">
    <citation type="submission" date="2016-10" db="EMBL/GenBank/DDBJ databases">
        <authorList>
            <person name="Varghese N."/>
            <person name="Submissions S."/>
        </authorList>
    </citation>
    <scope>NUCLEOTIDE SEQUENCE [LARGE SCALE GENOMIC DNA]</scope>
    <source>
        <strain evidence="13 14">DSM 20586</strain>
    </source>
</reference>
<keyword evidence="9" id="KW-0067">ATP-binding</keyword>
<sequence length="226" mass="24580">MSTDGAVRICNCVHPSARDIDDAVTVLYNGGLVLMPSDTTYIMATQLLRKNKSSNGISNGIERLHTSKNRHRSSAFPWLVASRHQLEVLGCELSEDALEIATKMWPQPITLVVRASAAVPQALARPDQTVAIRMTSHPLVAGIIHACGTPLIVSSANRHLHEVPKYFSQVDPRMIEAADIAFNGVPNLCHGPSTIIDCTEGETRVLRRGAVPLSQIEKVLGHRILS</sequence>
<keyword evidence="8" id="KW-0547">Nucleotide-binding</keyword>
<comment type="catalytic activity">
    <reaction evidence="11">
        <text>L-threonine + hydrogencarbonate + ATP = L-threonylcarbamoyladenylate + diphosphate + H2O</text>
        <dbReference type="Rhea" id="RHEA:36407"/>
        <dbReference type="ChEBI" id="CHEBI:15377"/>
        <dbReference type="ChEBI" id="CHEBI:17544"/>
        <dbReference type="ChEBI" id="CHEBI:30616"/>
        <dbReference type="ChEBI" id="CHEBI:33019"/>
        <dbReference type="ChEBI" id="CHEBI:57926"/>
        <dbReference type="ChEBI" id="CHEBI:73682"/>
        <dbReference type="EC" id="2.7.7.87"/>
    </reaction>
</comment>
<dbReference type="Pfam" id="PF01300">
    <property type="entry name" value="Sua5_yciO_yrdC"/>
    <property type="match status" value="1"/>
</dbReference>
<evidence type="ECO:0000256" key="5">
    <source>
        <dbReference type="ARBA" id="ARBA00022679"/>
    </source>
</evidence>
<evidence type="ECO:0000256" key="3">
    <source>
        <dbReference type="ARBA" id="ARBA00012584"/>
    </source>
</evidence>
<dbReference type="InterPro" id="IPR017945">
    <property type="entry name" value="DHBP_synth_RibB-like_a/b_dom"/>
</dbReference>
<evidence type="ECO:0000256" key="9">
    <source>
        <dbReference type="ARBA" id="ARBA00022840"/>
    </source>
</evidence>
<keyword evidence="5" id="KW-0808">Transferase</keyword>
<evidence type="ECO:0000259" key="12">
    <source>
        <dbReference type="PROSITE" id="PS51163"/>
    </source>
</evidence>
<dbReference type="GO" id="GO:0008033">
    <property type="term" value="P:tRNA processing"/>
    <property type="evidence" value="ECO:0007669"/>
    <property type="project" value="UniProtKB-KW"/>
</dbReference>
<dbReference type="Proteomes" id="UP000183687">
    <property type="component" value="Unassembled WGS sequence"/>
</dbReference>
<evidence type="ECO:0000313" key="13">
    <source>
        <dbReference type="EMBL" id="SEB77043.1"/>
    </source>
</evidence>
<proteinExistence type="inferred from homology"/>
<keyword evidence="4" id="KW-0963">Cytoplasm</keyword>
<name>A0AB38A6Y5_9ACTN</name>
<accession>A0AB38A6Y5</accession>
<evidence type="ECO:0000256" key="11">
    <source>
        <dbReference type="ARBA" id="ARBA00048366"/>
    </source>
</evidence>
<dbReference type="GO" id="GO:0005524">
    <property type="term" value="F:ATP binding"/>
    <property type="evidence" value="ECO:0007669"/>
    <property type="project" value="UniProtKB-KW"/>
</dbReference>
<evidence type="ECO:0000256" key="6">
    <source>
        <dbReference type="ARBA" id="ARBA00022694"/>
    </source>
</evidence>
<dbReference type="GO" id="GO:0003725">
    <property type="term" value="F:double-stranded RNA binding"/>
    <property type="evidence" value="ECO:0007669"/>
    <property type="project" value="InterPro"/>
</dbReference>
<dbReference type="EC" id="2.7.7.87" evidence="3"/>
<protein>
    <recommendedName>
        <fullName evidence="10">L-threonylcarbamoyladenylate synthase</fullName>
        <ecNumber evidence="3">2.7.7.87</ecNumber>
    </recommendedName>
    <alternativeName>
        <fullName evidence="10">L-threonylcarbamoyladenylate synthase</fullName>
    </alternativeName>
</protein>
<feature type="domain" description="YrdC-like" evidence="12">
    <location>
        <begin position="17"/>
        <end position="211"/>
    </location>
</feature>
<evidence type="ECO:0000256" key="8">
    <source>
        <dbReference type="ARBA" id="ARBA00022741"/>
    </source>
</evidence>
<dbReference type="GO" id="GO:0006450">
    <property type="term" value="P:regulation of translational fidelity"/>
    <property type="evidence" value="ECO:0007669"/>
    <property type="project" value="TreeGrafter"/>
</dbReference>
<dbReference type="SUPFAM" id="SSF55821">
    <property type="entry name" value="YrdC/RibB"/>
    <property type="match status" value="1"/>
</dbReference>
<dbReference type="AlphaFoldDB" id="A0AB38A6Y5"/>
<dbReference type="InterPro" id="IPR050156">
    <property type="entry name" value="TC-AMP_synthase_SUA5"/>
</dbReference>
<dbReference type="GO" id="GO:0061710">
    <property type="term" value="F:L-threonylcarbamoyladenylate synthase"/>
    <property type="evidence" value="ECO:0007669"/>
    <property type="project" value="UniProtKB-EC"/>
</dbReference>
<comment type="caution">
    <text evidence="13">The sequence shown here is derived from an EMBL/GenBank/DDBJ whole genome shotgun (WGS) entry which is preliminary data.</text>
</comment>
<gene>
    <name evidence="13" type="ORF">SAMN04489746_1032</name>
</gene>
<evidence type="ECO:0000256" key="2">
    <source>
        <dbReference type="ARBA" id="ARBA00007663"/>
    </source>
</evidence>
<dbReference type="RefSeq" id="WP_021736315.1">
    <property type="nucleotide sequence ID" value="NZ_CALJSN010000007.1"/>
</dbReference>
<keyword evidence="6" id="KW-0819">tRNA processing</keyword>
<comment type="similarity">
    <text evidence="2">Belongs to the SUA5 family.</text>
</comment>
<evidence type="ECO:0000256" key="10">
    <source>
        <dbReference type="ARBA" id="ARBA00029774"/>
    </source>
</evidence>
<dbReference type="GO" id="GO:0005737">
    <property type="term" value="C:cytoplasm"/>
    <property type="evidence" value="ECO:0007669"/>
    <property type="project" value="UniProtKB-SubCell"/>
</dbReference>
<dbReference type="GO" id="GO:0000049">
    <property type="term" value="F:tRNA binding"/>
    <property type="evidence" value="ECO:0007669"/>
    <property type="project" value="TreeGrafter"/>
</dbReference>
<evidence type="ECO:0000256" key="4">
    <source>
        <dbReference type="ARBA" id="ARBA00022490"/>
    </source>
</evidence>
<organism evidence="13 14">
    <name type="scientific">Atopobium minutum</name>
    <dbReference type="NCBI Taxonomy" id="1381"/>
    <lineage>
        <taxon>Bacteria</taxon>
        <taxon>Bacillati</taxon>
        <taxon>Actinomycetota</taxon>
        <taxon>Coriobacteriia</taxon>
        <taxon>Coriobacteriales</taxon>
        <taxon>Atopobiaceae</taxon>
        <taxon>Atopobium</taxon>
    </lineage>
</organism>
<dbReference type="InterPro" id="IPR006070">
    <property type="entry name" value="Sua5-like_dom"/>
</dbReference>
<evidence type="ECO:0000256" key="1">
    <source>
        <dbReference type="ARBA" id="ARBA00004496"/>
    </source>
</evidence>
<keyword evidence="7" id="KW-0548">Nucleotidyltransferase</keyword>
<dbReference type="EMBL" id="FNSH01000001">
    <property type="protein sequence ID" value="SEB77043.1"/>
    <property type="molecule type" value="Genomic_DNA"/>
</dbReference>
<evidence type="ECO:0000313" key="14">
    <source>
        <dbReference type="Proteomes" id="UP000183687"/>
    </source>
</evidence>
<dbReference type="PANTHER" id="PTHR17490:SF16">
    <property type="entry name" value="THREONYLCARBAMOYL-AMP SYNTHASE"/>
    <property type="match status" value="1"/>
</dbReference>
<dbReference type="PROSITE" id="PS51163">
    <property type="entry name" value="YRDC"/>
    <property type="match status" value="1"/>
</dbReference>
<dbReference type="PANTHER" id="PTHR17490">
    <property type="entry name" value="SUA5"/>
    <property type="match status" value="1"/>
</dbReference>